<protein>
    <submittedName>
        <fullName evidence="1">Uncharacterized protein</fullName>
    </submittedName>
</protein>
<name>A0ACB7IZG8_PLECO</name>
<evidence type="ECO:0000313" key="1">
    <source>
        <dbReference type="EMBL" id="KAG9223672.1"/>
    </source>
</evidence>
<comment type="caution">
    <text evidence="1">The sequence shown here is derived from an EMBL/GenBank/DDBJ whole genome shotgun (WGS) entry which is preliminary data.</text>
</comment>
<proteinExistence type="predicted"/>
<organism evidence="1 2">
    <name type="scientific">Pleurotus cornucopiae</name>
    <name type="common">Cornucopia mushroom</name>
    <dbReference type="NCBI Taxonomy" id="5321"/>
    <lineage>
        <taxon>Eukaryota</taxon>
        <taxon>Fungi</taxon>
        <taxon>Dikarya</taxon>
        <taxon>Basidiomycota</taxon>
        <taxon>Agaricomycotina</taxon>
        <taxon>Agaricomycetes</taxon>
        <taxon>Agaricomycetidae</taxon>
        <taxon>Agaricales</taxon>
        <taxon>Pleurotineae</taxon>
        <taxon>Pleurotaceae</taxon>
        <taxon>Pleurotus</taxon>
    </lineage>
</organism>
<dbReference type="Proteomes" id="UP000824881">
    <property type="component" value="Unassembled WGS sequence"/>
</dbReference>
<keyword evidence="2" id="KW-1185">Reference proteome</keyword>
<dbReference type="EMBL" id="WQMT02000004">
    <property type="protein sequence ID" value="KAG9223672.1"/>
    <property type="molecule type" value="Genomic_DNA"/>
</dbReference>
<reference evidence="1 2" key="1">
    <citation type="journal article" date="2021" name="Appl. Environ. Microbiol.">
        <title>Genetic linkage and physical mapping for an oyster mushroom Pleurotus cornucopiae and QTL analysis for the trait cap color.</title>
        <authorList>
            <person name="Zhang Y."/>
            <person name="Gao W."/>
            <person name="Sonnenberg A."/>
            <person name="Chen Q."/>
            <person name="Zhang J."/>
            <person name="Huang C."/>
        </authorList>
    </citation>
    <scope>NUCLEOTIDE SEQUENCE [LARGE SCALE GENOMIC DNA]</scope>
    <source>
        <strain evidence="1">CCMSSC00406</strain>
    </source>
</reference>
<evidence type="ECO:0000313" key="2">
    <source>
        <dbReference type="Proteomes" id="UP000824881"/>
    </source>
</evidence>
<accession>A0ACB7IZG8</accession>
<sequence length="275" mass="30886">MARTLLPLFSPPLFQLKRAIFDIYHPLLSTPVHLGHRFCGVRPLQVTQFEIGTRSILSDTTDVWPPTTSGIFDLAQSNPPEHNDAWITIARTRNNTTPMLSRWHPDTTPWKRQRPRGTNERTNGNTDGRANERGHGSTGRADEPSIHPASHTINELIVSSFYPKTKSAPLRLTTNHLRYLHGHRFNGDASAQLPDAQRRRCDDDKLNLVRVWRVVSCPNKVSNPTKDTKHRTKSGPLFLQASRPLTTSAECHCLVFSGGCVSSYTNDLFTLGGYC</sequence>
<gene>
    <name evidence="1" type="ORF">CCMSSC00406_0010437</name>
</gene>